<accession>A0A2P2N7L3</accession>
<name>A0A2P2N7L3_RHIMU</name>
<proteinExistence type="predicted"/>
<reference evidence="1" key="1">
    <citation type="submission" date="2018-02" db="EMBL/GenBank/DDBJ databases">
        <title>Rhizophora mucronata_Transcriptome.</title>
        <authorList>
            <person name="Meera S.P."/>
            <person name="Sreeshan A."/>
            <person name="Augustine A."/>
        </authorList>
    </citation>
    <scope>NUCLEOTIDE SEQUENCE</scope>
    <source>
        <tissue evidence="1">Leaf</tissue>
    </source>
</reference>
<evidence type="ECO:0000313" key="1">
    <source>
        <dbReference type="EMBL" id="MBX38435.1"/>
    </source>
</evidence>
<organism evidence="1">
    <name type="scientific">Rhizophora mucronata</name>
    <name type="common">Asiatic mangrove</name>
    <dbReference type="NCBI Taxonomy" id="61149"/>
    <lineage>
        <taxon>Eukaryota</taxon>
        <taxon>Viridiplantae</taxon>
        <taxon>Streptophyta</taxon>
        <taxon>Embryophyta</taxon>
        <taxon>Tracheophyta</taxon>
        <taxon>Spermatophyta</taxon>
        <taxon>Magnoliopsida</taxon>
        <taxon>eudicotyledons</taxon>
        <taxon>Gunneridae</taxon>
        <taxon>Pentapetalae</taxon>
        <taxon>rosids</taxon>
        <taxon>fabids</taxon>
        <taxon>Malpighiales</taxon>
        <taxon>Rhizophoraceae</taxon>
        <taxon>Rhizophora</taxon>
    </lineage>
</organism>
<sequence>MRFLCLSLWVPKYSWPIEKSPSMVTVKQWKNYLIVVGY</sequence>
<dbReference type="EMBL" id="GGEC01057951">
    <property type="protein sequence ID" value="MBX38435.1"/>
    <property type="molecule type" value="Transcribed_RNA"/>
</dbReference>
<protein>
    <submittedName>
        <fullName evidence="1">Uncharacterized protein</fullName>
    </submittedName>
</protein>
<dbReference type="AlphaFoldDB" id="A0A2P2N7L3"/>